<reference evidence="1 2" key="1">
    <citation type="submission" date="2019-05" db="EMBL/GenBank/DDBJ databases">
        <title>Draft genome sequence of Actinomadura sp. 14C53.</title>
        <authorList>
            <person name="Saricaoglu S."/>
            <person name="Isik K."/>
        </authorList>
    </citation>
    <scope>NUCLEOTIDE SEQUENCE [LARGE SCALE GENOMIC DNA]</scope>
    <source>
        <strain evidence="1 2">14C53</strain>
    </source>
</reference>
<dbReference type="AlphaFoldDB" id="A0A5C4J2E3"/>
<evidence type="ECO:0000313" key="1">
    <source>
        <dbReference type="EMBL" id="TMQ90927.1"/>
    </source>
</evidence>
<dbReference type="InterPro" id="IPR006311">
    <property type="entry name" value="TAT_signal"/>
</dbReference>
<dbReference type="EMBL" id="VCKW01000250">
    <property type="protein sequence ID" value="TMQ90927.1"/>
    <property type="molecule type" value="Genomic_DNA"/>
</dbReference>
<organism evidence="1 2">
    <name type="scientific">Actinomadura soli</name>
    <dbReference type="NCBI Taxonomy" id="2508997"/>
    <lineage>
        <taxon>Bacteria</taxon>
        <taxon>Bacillati</taxon>
        <taxon>Actinomycetota</taxon>
        <taxon>Actinomycetes</taxon>
        <taxon>Streptosporangiales</taxon>
        <taxon>Thermomonosporaceae</taxon>
        <taxon>Actinomadura</taxon>
    </lineage>
</organism>
<accession>A0A5C4J2E3</accession>
<dbReference type="RefSeq" id="WP_138649183.1">
    <property type="nucleotide sequence ID" value="NZ_VCKW01000250.1"/>
</dbReference>
<sequence length="33" mass="3289">MADIARPLNRRSFLVTSGLATAVAVAGAPGPAH</sequence>
<feature type="non-terminal residue" evidence="1">
    <location>
        <position position="33"/>
    </location>
</feature>
<proteinExistence type="predicted"/>
<dbReference type="InterPro" id="IPR019546">
    <property type="entry name" value="TAT_signal_bac_arc"/>
</dbReference>
<keyword evidence="2" id="KW-1185">Reference proteome</keyword>
<dbReference type="NCBIfam" id="TIGR01409">
    <property type="entry name" value="TAT_signal_seq"/>
    <property type="match status" value="1"/>
</dbReference>
<name>A0A5C4J2E3_9ACTN</name>
<protein>
    <submittedName>
        <fullName evidence="1">Twin-arginine translocation signal domain-containing protein</fullName>
    </submittedName>
</protein>
<comment type="caution">
    <text evidence="1">The sequence shown here is derived from an EMBL/GenBank/DDBJ whole genome shotgun (WGS) entry which is preliminary data.</text>
</comment>
<dbReference type="Proteomes" id="UP000309174">
    <property type="component" value="Unassembled WGS sequence"/>
</dbReference>
<dbReference type="PROSITE" id="PS51318">
    <property type="entry name" value="TAT"/>
    <property type="match status" value="1"/>
</dbReference>
<gene>
    <name evidence="1" type="ORF">ETD83_33325</name>
</gene>
<evidence type="ECO:0000313" key="2">
    <source>
        <dbReference type="Proteomes" id="UP000309174"/>
    </source>
</evidence>